<dbReference type="PANTHER" id="PTHR30502:SF0">
    <property type="entry name" value="PHOSPHOENOLPYRUVATE CARBOXYLASE FAMILY PROTEIN"/>
    <property type="match status" value="1"/>
</dbReference>
<dbReference type="SUPFAM" id="SSF51621">
    <property type="entry name" value="Phosphoenolpyruvate/pyruvate domain"/>
    <property type="match status" value="1"/>
</dbReference>
<dbReference type="GO" id="GO:0005737">
    <property type="term" value="C:cytoplasm"/>
    <property type="evidence" value="ECO:0007669"/>
    <property type="project" value="TreeGrafter"/>
</dbReference>
<dbReference type="Proteomes" id="UP000238954">
    <property type="component" value="Chromosome"/>
</dbReference>
<dbReference type="InterPro" id="IPR040442">
    <property type="entry name" value="Pyrv_kinase-like_dom_sf"/>
</dbReference>
<feature type="domain" description="HpcH/HpaI aldolase/citrate lyase" evidence="7">
    <location>
        <begin position="42"/>
        <end position="266"/>
    </location>
</feature>
<dbReference type="InterPro" id="IPR015813">
    <property type="entry name" value="Pyrv/PenolPyrv_kinase-like_dom"/>
</dbReference>
<keyword evidence="3" id="KW-0479">Metal-binding</keyword>
<evidence type="ECO:0000256" key="4">
    <source>
        <dbReference type="ARBA" id="ARBA00023239"/>
    </source>
</evidence>
<evidence type="ECO:0000259" key="7">
    <source>
        <dbReference type="Pfam" id="PF03328"/>
    </source>
</evidence>
<evidence type="ECO:0000256" key="1">
    <source>
        <dbReference type="ARBA" id="ARBA00001968"/>
    </source>
</evidence>
<comment type="caution">
    <text evidence="8">The sequence shown here is derived from an EMBL/GenBank/DDBJ whole genome shotgun (WGS) entry which is preliminary data.</text>
</comment>
<dbReference type="GO" id="GO:0046872">
    <property type="term" value="F:metal ion binding"/>
    <property type="evidence" value="ECO:0007669"/>
    <property type="project" value="UniProtKB-KW"/>
</dbReference>
<sequence length="292" mass="30315">MVTSGGWSASSPADNRHAIFSASTGAPGVNAFKQAIAANQPQIGFWQALASPYTAEICAGAGFDWLLIDAEHAPNDIPLILAQLQAIAAYPVEAVVRPPIGDAVMIKQLLDLGARTLLIPMVESGTQAAEMVRATRYPPAGIRGVGSAIGRASRWNRSPDYLQNAVDEICLLLQVESRAGLQALDAIAYTPGVDGVFLGPSDLAAALGHLGNPGHTEVQDAIEAGIATITAAGKAAGILIADEALARRYLELGAAFVAVGTDVTILARGAESLARSFKNPTVPETPREKGVY</sequence>
<keyword evidence="5" id="KW-0670">Pyruvate</keyword>
<dbReference type="GO" id="GO:0010124">
    <property type="term" value="P:phenylacetate catabolic process"/>
    <property type="evidence" value="ECO:0007669"/>
    <property type="project" value="InterPro"/>
</dbReference>
<protein>
    <submittedName>
        <fullName evidence="8">4-hydroxy-2-oxoheptanedioate aldolase</fullName>
    </submittedName>
</protein>
<comment type="cofactor">
    <cofactor evidence="1">
        <name>a divalent metal cation</name>
        <dbReference type="ChEBI" id="CHEBI:60240"/>
    </cofactor>
</comment>
<dbReference type="Gene3D" id="3.20.20.60">
    <property type="entry name" value="Phosphoenolpyruvate-binding domains"/>
    <property type="match status" value="1"/>
</dbReference>
<dbReference type="OrthoDB" id="9802624at2"/>
<evidence type="ECO:0000256" key="3">
    <source>
        <dbReference type="ARBA" id="ARBA00022723"/>
    </source>
</evidence>
<keyword evidence="9" id="KW-1185">Reference proteome</keyword>
<dbReference type="InterPro" id="IPR005000">
    <property type="entry name" value="Aldolase/citrate-lyase_domain"/>
</dbReference>
<dbReference type="InterPro" id="IPR050251">
    <property type="entry name" value="HpcH-HpaI_aldolase"/>
</dbReference>
<organism evidence="8 9">
    <name type="scientific">Sphingopyxis lindanitolerans</name>
    <dbReference type="NCBI Taxonomy" id="2054227"/>
    <lineage>
        <taxon>Bacteria</taxon>
        <taxon>Pseudomonadati</taxon>
        <taxon>Pseudomonadota</taxon>
        <taxon>Alphaproteobacteria</taxon>
        <taxon>Sphingomonadales</taxon>
        <taxon>Sphingomonadaceae</taxon>
        <taxon>Sphingopyxis</taxon>
    </lineage>
</organism>
<keyword evidence="4" id="KW-0456">Lyase</keyword>
<dbReference type="NCBIfam" id="TIGR02311">
    <property type="entry name" value="HpaI"/>
    <property type="match status" value="1"/>
</dbReference>
<dbReference type="EMBL" id="PHFW01000003">
    <property type="protein sequence ID" value="PQM26023.1"/>
    <property type="molecule type" value="Genomic_DNA"/>
</dbReference>
<accession>A0A2S8B103</accession>
<dbReference type="InterPro" id="IPR012689">
    <property type="entry name" value="HpaI"/>
</dbReference>
<gene>
    <name evidence="8" type="primary">hpaI</name>
    <name evidence="8" type="ORF">CVO77_13045</name>
</gene>
<proteinExistence type="inferred from homology"/>
<dbReference type="AlphaFoldDB" id="A0A2S8B103"/>
<evidence type="ECO:0000256" key="6">
    <source>
        <dbReference type="ARBA" id="ARBA00045074"/>
    </source>
</evidence>
<dbReference type="Pfam" id="PF03328">
    <property type="entry name" value="HpcH_HpaI"/>
    <property type="match status" value="1"/>
</dbReference>
<evidence type="ECO:0000256" key="5">
    <source>
        <dbReference type="ARBA" id="ARBA00023317"/>
    </source>
</evidence>
<comment type="similarity">
    <text evidence="2">Belongs to the HpcH/HpaI aldolase family.</text>
</comment>
<reference evidence="9" key="1">
    <citation type="submission" date="2017-11" db="EMBL/GenBank/DDBJ databases">
        <title>The complete genome sequence of Sphingopyxis pomeranensis sp. nov. strain WS5A3p.</title>
        <authorList>
            <person name="Kaminski M.A."/>
        </authorList>
    </citation>
    <scope>NUCLEOTIDE SEQUENCE [LARGE SCALE GENOMIC DNA]</scope>
    <source>
        <strain evidence="9">WS5A3p</strain>
    </source>
</reference>
<name>A0A2S8B103_9SPHN</name>
<dbReference type="GO" id="GO:0016832">
    <property type="term" value="F:aldehyde-lyase activity"/>
    <property type="evidence" value="ECO:0007669"/>
    <property type="project" value="TreeGrafter"/>
</dbReference>
<evidence type="ECO:0000313" key="9">
    <source>
        <dbReference type="Proteomes" id="UP000238954"/>
    </source>
</evidence>
<comment type="catalytic activity">
    <reaction evidence="6">
        <text>D-glyceraldehyde + pyruvate = 2-dehydro-3-deoxy-L-galactonate</text>
        <dbReference type="Rhea" id="RHEA:80055"/>
        <dbReference type="ChEBI" id="CHEBI:15361"/>
        <dbReference type="ChEBI" id="CHEBI:17378"/>
        <dbReference type="ChEBI" id="CHEBI:75545"/>
    </reaction>
</comment>
<evidence type="ECO:0000313" key="8">
    <source>
        <dbReference type="EMBL" id="PQM26023.1"/>
    </source>
</evidence>
<dbReference type="PANTHER" id="PTHR30502">
    <property type="entry name" value="2-KETO-3-DEOXY-L-RHAMNONATE ALDOLASE"/>
    <property type="match status" value="1"/>
</dbReference>
<evidence type="ECO:0000256" key="2">
    <source>
        <dbReference type="ARBA" id="ARBA00005568"/>
    </source>
</evidence>
<dbReference type="FunFam" id="3.20.20.60:FF:000004">
    <property type="entry name" value="5-keto-4-deoxy-D-glucarate aldolase"/>
    <property type="match status" value="1"/>
</dbReference>